<comment type="caution">
    <text evidence="2">The sequence shown here is derived from an EMBL/GenBank/DDBJ whole genome shotgun (WGS) entry which is preliminary data.</text>
</comment>
<proteinExistence type="predicted"/>
<feature type="region of interest" description="Disordered" evidence="1">
    <location>
        <begin position="39"/>
        <end position="58"/>
    </location>
</feature>
<evidence type="ECO:0000256" key="1">
    <source>
        <dbReference type="SAM" id="MobiDB-lite"/>
    </source>
</evidence>
<reference evidence="2" key="1">
    <citation type="submission" date="2020-03" db="EMBL/GenBank/DDBJ databases">
        <title>Hybrid Assembly of Korean Phytophthora infestans isolates.</title>
        <authorList>
            <person name="Prokchorchik M."/>
            <person name="Lee Y."/>
            <person name="Seo J."/>
            <person name="Cho J.-H."/>
            <person name="Park Y.-E."/>
            <person name="Jang D.-C."/>
            <person name="Im J.-S."/>
            <person name="Choi J.-G."/>
            <person name="Park H.-J."/>
            <person name="Lee G.-B."/>
            <person name="Lee Y.-G."/>
            <person name="Hong S.-Y."/>
            <person name="Cho K."/>
            <person name="Sohn K.H."/>
        </authorList>
    </citation>
    <scope>NUCLEOTIDE SEQUENCE</scope>
    <source>
        <strain evidence="2">KR_2_A2</strain>
    </source>
</reference>
<evidence type="ECO:0000313" key="3">
    <source>
        <dbReference type="Proteomes" id="UP000704712"/>
    </source>
</evidence>
<evidence type="ECO:0000313" key="2">
    <source>
        <dbReference type="EMBL" id="KAF4129329.1"/>
    </source>
</evidence>
<organism evidence="2 3">
    <name type="scientific">Phytophthora infestans</name>
    <name type="common">Potato late blight agent</name>
    <name type="synonym">Botrytis infestans</name>
    <dbReference type="NCBI Taxonomy" id="4787"/>
    <lineage>
        <taxon>Eukaryota</taxon>
        <taxon>Sar</taxon>
        <taxon>Stramenopiles</taxon>
        <taxon>Oomycota</taxon>
        <taxon>Peronosporomycetes</taxon>
        <taxon>Peronosporales</taxon>
        <taxon>Peronosporaceae</taxon>
        <taxon>Phytophthora</taxon>
    </lineage>
</organism>
<accession>A0A8S9TRF9</accession>
<name>A0A8S9TRF9_PHYIN</name>
<protein>
    <submittedName>
        <fullName evidence="2">Putative integrase catalytic domain-containing protein</fullName>
    </submittedName>
</protein>
<dbReference type="AlphaFoldDB" id="A0A8S9TRF9"/>
<dbReference type="EMBL" id="JAACNO010002976">
    <property type="protein sequence ID" value="KAF4129329.1"/>
    <property type="molecule type" value="Genomic_DNA"/>
</dbReference>
<sequence length="76" mass="8478">MNVGNKRTPFEAWHGFPPDASHLRVFDSLAFVFLPTKAIPSSTRQGTGGARSAKRQKLDYRSARDNFVVFAPQQKA</sequence>
<dbReference type="Proteomes" id="UP000704712">
    <property type="component" value="Unassembled WGS sequence"/>
</dbReference>
<gene>
    <name evidence="2" type="ORF">GN958_ATG21593</name>
</gene>